<feature type="transmembrane region" description="Helical" evidence="1">
    <location>
        <begin position="157"/>
        <end position="181"/>
    </location>
</feature>
<organism evidence="3 4">
    <name type="scientific">Macrolepiota fuliginosa MF-IS2</name>
    <dbReference type="NCBI Taxonomy" id="1400762"/>
    <lineage>
        <taxon>Eukaryota</taxon>
        <taxon>Fungi</taxon>
        <taxon>Dikarya</taxon>
        <taxon>Basidiomycota</taxon>
        <taxon>Agaricomycotina</taxon>
        <taxon>Agaricomycetes</taxon>
        <taxon>Agaricomycetidae</taxon>
        <taxon>Agaricales</taxon>
        <taxon>Agaricineae</taxon>
        <taxon>Agaricaceae</taxon>
        <taxon>Macrolepiota</taxon>
    </lineage>
</organism>
<evidence type="ECO:0000259" key="2">
    <source>
        <dbReference type="Pfam" id="PF20152"/>
    </source>
</evidence>
<name>A0A9P6C731_9AGAR</name>
<evidence type="ECO:0000313" key="3">
    <source>
        <dbReference type="EMBL" id="KAF9451465.1"/>
    </source>
</evidence>
<gene>
    <name evidence="3" type="ORF">P691DRAFT_757294</name>
</gene>
<dbReference type="EMBL" id="MU151085">
    <property type="protein sequence ID" value="KAF9451465.1"/>
    <property type="molecule type" value="Genomic_DNA"/>
</dbReference>
<keyword evidence="1" id="KW-0812">Transmembrane</keyword>
<feature type="transmembrane region" description="Helical" evidence="1">
    <location>
        <begin position="230"/>
        <end position="249"/>
    </location>
</feature>
<proteinExistence type="predicted"/>
<dbReference type="PANTHER" id="PTHR40465:SF1">
    <property type="entry name" value="DUF6534 DOMAIN-CONTAINING PROTEIN"/>
    <property type="match status" value="1"/>
</dbReference>
<sequence length="305" mass="33954">MIAITLANTFGALEVGTLVAVFLFGIITLQAEFYFREFPEDNRWLKGTVLMVWLLEVGHTIGICVEVYRTTILFAGHPLEYNNFTGLGSATLLGGVITMVVQSFFSHRLWRLLPNPFRYLGLLFIIVSVARCGFSTYLAHQAITATSLPEYTAKTSWLIRMLLSVGAAFDILIAVAMLYFFAKKRKGALQHTTRVVDRLLGLTIRTGLLTSITAVAVLICFQIAPHTYIWAGVYCCLAKLYSNSFLSALNERQELRKTMGTSGVVADNNSSDLDRLTRRKVGVATELKGPRHLIIFYNSPRCPSP</sequence>
<feature type="transmembrane region" description="Helical" evidence="1">
    <location>
        <begin position="202"/>
        <end position="224"/>
    </location>
</feature>
<keyword evidence="1" id="KW-1133">Transmembrane helix</keyword>
<dbReference type="Proteomes" id="UP000807342">
    <property type="component" value="Unassembled WGS sequence"/>
</dbReference>
<reference evidence="3" key="1">
    <citation type="submission" date="2020-11" db="EMBL/GenBank/DDBJ databases">
        <authorList>
            <consortium name="DOE Joint Genome Institute"/>
            <person name="Ahrendt S."/>
            <person name="Riley R."/>
            <person name="Andreopoulos W."/>
            <person name="Labutti K."/>
            <person name="Pangilinan J."/>
            <person name="Ruiz-Duenas F.J."/>
            <person name="Barrasa J.M."/>
            <person name="Sanchez-Garcia M."/>
            <person name="Camarero S."/>
            <person name="Miyauchi S."/>
            <person name="Serrano A."/>
            <person name="Linde D."/>
            <person name="Babiker R."/>
            <person name="Drula E."/>
            <person name="Ayuso-Fernandez I."/>
            <person name="Pacheco R."/>
            <person name="Padilla G."/>
            <person name="Ferreira P."/>
            <person name="Barriuso J."/>
            <person name="Kellner H."/>
            <person name="Castanera R."/>
            <person name="Alfaro M."/>
            <person name="Ramirez L."/>
            <person name="Pisabarro A.G."/>
            <person name="Kuo A."/>
            <person name="Tritt A."/>
            <person name="Lipzen A."/>
            <person name="He G."/>
            <person name="Yan M."/>
            <person name="Ng V."/>
            <person name="Cullen D."/>
            <person name="Martin F."/>
            <person name="Rosso M.-N."/>
            <person name="Henrissat B."/>
            <person name="Hibbett D."/>
            <person name="Martinez A.T."/>
            <person name="Grigoriev I.V."/>
        </authorList>
    </citation>
    <scope>NUCLEOTIDE SEQUENCE</scope>
    <source>
        <strain evidence="3">MF-IS2</strain>
    </source>
</reference>
<dbReference type="PANTHER" id="PTHR40465">
    <property type="entry name" value="CHROMOSOME 1, WHOLE GENOME SHOTGUN SEQUENCE"/>
    <property type="match status" value="1"/>
</dbReference>
<feature type="transmembrane region" description="Helical" evidence="1">
    <location>
        <begin position="88"/>
        <end position="105"/>
    </location>
</feature>
<keyword evidence="1" id="KW-0472">Membrane</keyword>
<feature type="transmembrane region" description="Helical" evidence="1">
    <location>
        <begin position="15"/>
        <end position="35"/>
    </location>
</feature>
<evidence type="ECO:0000256" key="1">
    <source>
        <dbReference type="SAM" id="Phobius"/>
    </source>
</evidence>
<evidence type="ECO:0000313" key="4">
    <source>
        <dbReference type="Proteomes" id="UP000807342"/>
    </source>
</evidence>
<dbReference type="OrthoDB" id="3231781at2759"/>
<feature type="transmembrane region" description="Helical" evidence="1">
    <location>
        <begin position="117"/>
        <end position="137"/>
    </location>
</feature>
<dbReference type="AlphaFoldDB" id="A0A9P6C731"/>
<accession>A0A9P6C731</accession>
<protein>
    <recommendedName>
        <fullName evidence="2">DUF6534 domain-containing protein</fullName>
    </recommendedName>
</protein>
<dbReference type="Pfam" id="PF20152">
    <property type="entry name" value="DUF6534"/>
    <property type="match status" value="1"/>
</dbReference>
<dbReference type="InterPro" id="IPR045339">
    <property type="entry name" value="DUF6534"/>
</dbReference>
<comment type="caution">
    <text evidence="3">The sequence shown here is derived from an EMBL/GenBank/DDBJ whole genome shotgun (WGS) entry which is preliminary data.</text>
</comment>
<feature type="domain" description="DUF6534" evidence="2">
    <location>
        <begin position="167"/>
        <end position="253"/>
    </location>
</feature>
<keyword evidence="4" id="KW-1185">Reference proteome</keyword>